<evidence type="ECO:0000259" key="7">
    <source>
        <dbReference type="SMART" id="SM00363"/>
    </source>
</evidence>
<name>Q6Q916_9GAMM</name>
<reference evidence="8" key="1">
    <citation type="journal article" date="2004" name="Environ. Microbiol.">
        <title>Different SAR86 subgroups harbour divergent proteorhodopsins.</title>
        <authorList>
            <person name="Sabehi G."/>
            <person name="Beja O."/>
            <person name="Suzuki M.T."/>
            <person name="Preston C.M."/>
            <person name="DeLong E.F."/>
        </authorList>
    </citation>
    <scope>NUCLEOTIDE SEQUENCE</scope>
</reference>
<dbReference type="PANTHER" id="PTHR21600:SF44">
    <property type="entry name" value="RIBOSOMAL LARGE SUBUNIT PSEUDOURIDINE SYNTHASE D"/>
    <property type="match status" value="1"/>
</dbReference>
<evidence type="ECO:0000256" key="1">
    <source>
        <dbReference type="ARBA" id="ARBA00010876"/>
    </source>
</evidence>
<feature type="active site" evidence="4">
    <location>
        <position position="134"/>
    </location>
</feature>
<dbReference type="AlphaFoldDB" id="Q6Q916"/>
<dbReference type="Pfam" id="PF01479">
    <property type="entry name" value="S4"/>
    <property type="match status" value="1"/>
</dbReference>
<dbReference type="InterPro" id="IPR006145">
    <property type="entry name" value="PsdUridine_synth_RsuA/RluA"/>
</dbReference>
<evidence type="ECO:0000256" key="6">
    <source>
        <dbReference type="RuleBase" id="RU362028"/>
    </source>
</evidence>
<keyword evidence="2 6" id="KW-0413">Isomerase</keyword>
<dbReference type="Gene3D" id="3.10.290.10">
    <property type="entry name" value="RNA-binding S4 domain"/>
    <property type="match status" value="1"/>
</dbReference>
<dbReference type="InterPro" id="IPR050188">
    <property type="entry name" value="RluA_PseudoU_synthase"/>
</dbReference>
<proteinExistence type="inferred from homology"/>
<dbReference type="NCBIfam" id="TIGR00005">
    <property type="entry name" value="rluA_subfam"/>
    <property type="match status" value="1"/>
</dbReference>
<evidence type="ECO:0000313" key="8">
    <source>
        <dbReference type="EMBL" id="AAS73039.1"/>
    </source>
</evidence>
<dbReference type="GO" id="GO:0003723">
    <property type="term" value="F:RNA binding"/>
    <property type="evidence" value="ECO:0007669"/>
    <property type="project" value="UniProtKB-KW"/>
</dbReference>
<dbReference type="InterPro" id="IPR006224">
    <property type="entry name" value="PsdUridine_synth_RluA-like_CS"/>
</dbReference>
<dbReference type="SMART" id="SM00363">
    <property type="entry name" value="S4"/>
    <property type="match status" value="1"/>
</dbReference>
<dbReference type="GO" id="GO:0160140">
    <property type="term" value="F:23S rRNA pseudouridine(1911/1915/1917) synthase activity"/>
    <property type="evidence" value="ECO:0007669"/>
    <property type="project" value="UniProtKB-EC"/>
</dbReference>
<comment type="catalytic activity">
    <reaction evidence="6">
        <text>a uridine in RNA = a pseudouridine in RNA</text>
        <dbReference type="Rhea" id="RHEA:48348"/>
        <dbReference type="Rhea" id="RHEA-COMP:12068"/>
        <dbReference type="Rhea" id="RHEA-COMP:12069"/>
        <dbReference type="ChEBI" id="CHEBI:65314"/>
        <dbReference type="ChEBI" id="CHEBI:65315"/>
    </reaction>
</comment>
<dbReference type="PROSITE" id="PS01129">
    <property type="entry name" value="PSI_RLU"/>
    <property type="match status" value="1"/>
</dbReference>
<dbReference type="CDD" id="cd00165">
    <property type="entry name" value="S4"/>
    <property type="match status" value="1"/>
</dbReference>
<dbReference type="Pfam" id="PF00849">
    <property type="entry name" value="PseudoU_synth_2"/>
    <property type="match status" value="1"/>
</dbReference>
<dbReference type="EC" id="5.4.99.-" evidence="6"/>
<feature type="domain" description="RNA-binding S4" evidence="7">
    <location>
        <begin position="14"/>
        <end position="78"/>
    </location>
</feature>
<dbReference type="PROSITE" id="PS50889">
    <property type="entry name" value="S4"/>
    <property type="match status" value="1"/>
</dbReference>
<dbReference type="GO" id="GO:0000455">
    <property type="term" value="P:enzyme-directed rRNA pseudouridine synthesis"/>
    <property type="evidence" value="ECO:0007669"/>
    <property type="project" value="UniProtKB-ARBA"/>
</dbReference>
<accession>Q6Q916</accession>
<keyword evidence="5" id="KW-0694">RNA-binding</keyword>
<dbReference type="EMBL" id="AY552545">
    <property type="protein sequence ID" value="AAS73039.1"/>
    <property type="molecule type" value="Genomic_DNA"/>
</dbReference>
<dbReference type="CDD" id="cd02869">
    <property type="entry name" value="PseudoU_synth_RluA_like"/>
    <property type="match status" value="1"/>
</dbReference>
<dbReference type="Gene3D" id="3.30.2350.10">
    <property type="entry name" value="Pseudouridine synthase"/>
    <property type="match status" value="1"/>
</dbReference>
<dbReference type="InterPro" id="IPR036986">
    <property type="entry name" value="S4_RNA-bd_sf"/>
</dbReference>
<evidence type="ECO:0000256" key="5">
    <source>
        <dbReference type="PROSITE-ProRule" id="PRU00182"/>
    </source>
</evidence>
<dbReference type="InterPro" id="IPR002942">
    <property type="entry name" value="S4_RNA-bd"/>
</dbReference>
<comment type="similarity">
    <text evidence="1 6">Belongs to the pseudouridine synthase RluA family.</text>
</comment>
<dbReference type="InterPro" id="IPR006225">
    <property type="entry name" value="PsdUridine_synth_RluC/D"/>
</dbReference>
<evidence type="ECO:0000256" key="4">
    <source>
        <dbReference type="PIRSR" id="PIRSR606225-1"/>
    </source>
</evidence>
<sequence length="311" mass="35512">MENKKTVSKEHSKMRLDKVSTIIFEDFSRTQIKKWILEGRVFLNDDIASPRDLVHEGDSIQIDPIAEEKISWVPEEIDIDVIYENDDYLIINKQPNLIMHPGAGCSSGTLANALLHHYPELKNIARAGIVHRLDKDTSGVILVARNDKFRNYFVDLLQKREVTKLYSAIVVGTIIGSFKVTDPIGRDKKNRVKMSIRSDGKESETFVKLKESLGNYSLLDISIMTGRTHQIRVHLSSKKLPIIGDNTYNPAKNIAKGTSSKLIDIIKQFPRQALHAYQLSFKDMHTDEFKTFNCDIPDDMKYLIDILKKDI</sequence>
<comment type="function">
    <text evidence="6">Responsible for synthesis of pseudouridine from uracil.</text>
</comment>
<dbReference type="SUPFAM" id="SSF55174">
    <property type="entry name" value="Alpha-L RNA-binding motif"/>
    <property type="match status" value="1"/>
</dbReference>
<reference evidence="8" key="2">
    <citation type="submission" date="2005-12" db="EMBL/GenBank/DDBJ databases">
        <authorList>
            <person name="Sabehi G."/>
            <person name="Beja O."/>
        </authorList>
    </citation>
    <scope>NUCLEOTIDE SEQUENCE</scope>
</reference>
<organism evidence="8">
    <name type="scientific">uncultured marine gamma proteobacterium EBAC20E09</name>
    <dbReference type="NCBI Taxonomy" id="266134"/>
    <lineage>
        <taxon>Bacteria</taxon>
        <taxon>Pseudomonadati</taxon>
        <taxon>Pseudomonadota</taxon>
        <taxon>Gammaproteobacteria</taxon>
        <taxon>SAR86 cluster</taxon>
        <taxon>environmental samples</taxon>
    </lineage>
</organism>
<gene>
    <name evidence="8" type="ORF">Red20E09_48</name>
</gene>
<dbReference type="InterPro" id="IPR020103">
    <property type="entry name" value="PsdUridine_synth_cat_dom_sf"/>
</dbReference>
<protein>
    <recommendedName>
        <fullName evidence="6">Pseudouridine synthase</fullName>
        <ecNumber evidence="6">5.4.99.-</ecNumber>
    </recommendedName>
</protein>
<evidence type="ECO:0000256" key="3">
    <source>
        <dbReference type="ARBA" id="ARBA00036882"/>
    </source>
</evidence>
<dbReference type="SUPFAM" id="SSF55120">
    <property type="entry name" value="Pseudouridine synthase"/>
    <property type="match status" value="1"/>
</dbReference>
<dbReference type="PANTHER" id="PTHR21600">
    <property type="entry name" value="MITOCHONDRIAL RNA PSEUDOURIDINE SYNTHASE"/>
    <property type="match status" value="1"/>
</dbReference>
<comment type="catalytic activity">
    <reaction evidence="3">
        <text>uridine(1911/1915/1917) in 23S rRNA = pseudouridine(1911/1915/1917) in 23S rRNA</text>
        <dbReference type="Rhea" id="RHEA:42524"/>
        <dbReference type="Rhea" id="RHEA-COMP:10097"/>
        <dbReference type="Rhea" id="RHEA-COMP:10098"/>
        <dbReference type="ChEBI" id="CHEBI:65314"/>
        <dbReference type="ChEBI" id="CHEBI:65315"/>
        <dbReference type="EC" id="5.4.99.23"/>
    </reaction>
</comment>
<evidence type="ECO:0000256" key="2">
    <source>
        <dbReference type="ARBA" id="ARBA00023235"/>
    </source>
</evidence>